<dbReference type="AlphaFoldDB" id="M6FC42"/>
<accession>M6FC42</accession>
<sequence>MRSETKTAKGVVYDKRFNKRRHKKRRFLGKIKSSKGI</sequence>
<evidence type="ECO:0000313" key="2">
    <source>
        <dbReference type="Proteomes" id="UP000012101"/>
    </source>
</evidence>
<reference evidence="1 2" key="1">
    <citation type="submission" date="2013-01" db="EMBL/GenBank/DDBJ databases">
        <authorList>
            <person name="Harkins D.M."/>
            <person name="Durkin A.S."/>
            <person name="Brinkac L.M."/>
            <person name="Haft D.H."/>
            <person name="Selengut J.D."/>
            <person name="Sanka R."/>
            <person name="DePew J."/>
            <person name="Purushe J."/>
            <person name="Hospenthal D.R."/>
            <person name="Murray C.K."/>
            <person name="Pimentel G."/>
            <person name="Wasfy M."/>
            <person name="Vinetz J.M."/>
            <person name="Sutton G.G."/>
            <person name="Nierman W.C."/>
            <person name="Fouts D.E."/>
        </authorList>
    </citation>
    <scope>NUCLEOTIDE SEQUENCE [LARGE SCALE GENOMIC DNA]</scope>
    <source>
        <strain evidence="1 2">2006001855</strain>
    </source>
</reference>
<proteinExistence type="predicted"/>
<protein>
    <submittedName>
        <fullName evidence="1">Uncharacterized protein</fullName>
    </submittedName>
</protein>
<gene>
    <name evidence="1" type="ORF">LEP1GSC038_1801</name>
</gene>
<dbReference type="EMBL" id="AFJM02000075">
    <property type="protein sequence ID" value="EMM70388.1"/>
    <property type="molecule type" value="Genomic_DNA"/>
</dbReference>
<dbReference type="Proteomes" id="UP000012101">
    <property type="component" value="Unassembled WGS sequence"/>
</dbReference>
<name>M6FC42_9LEPT</name>
<comment type="caution">
    <text evidence="1">The sequence shown here is derived from an EMBL/GenBank/DDBJ whole genome shotgun (WGS) entry which is preliminary data.</text>
</comment>
<evidence type="ECO:0000313" key="1">
    <source>
        <dbReference type="EMBL" id="EMM70388.1"/>
    </source>
</evidence>
<organism evidence="1 2">
    <name type="scientific">Leptospira weilii str. 2006001855</name>
    <dbReference type="NCBI Taxonomy" id="996804"/>
    <lineage>
        <taxon>Bacteria</taxon>
        <taxon>Pseudomonadati</taxon>
        <taxon>Spirochaetota</taxon>
        <taxon>Spirochaetia</taxon>
        <taxon>Leptospirales</taxon>
        <taxon>Leptospiraceae</taxon>
        <taxon>Leptospira</taxon>
    </lineage>
</organism>